<evidence type="ECO:0000313" key="2">
    <source>
        <dbReference type="EMBL" id="GBM50159.1"/>
    </source>
</evidence>
<accession>A0A4Y2GBV2</accession>
<evidence type="ECO:0000256" key="1">
    <source>
        <dbReference type="SAM" id="MobiDB-lite"/>
    </source>
</evidence>
<dbReference type="EMBL" id="BGPR01001288">
    <property type="protein sequence ID" value="GBM50159.1"/>
    <property type="molecule type" value="Genomic_DNA"/>
</dbReference>
<dbReference type="Proteomes" id="UP000499080">
    <property type="component" value="Unassembled WGS sequence"/>
</dbReference>
<proteinExistence type="predicted"/>
<organism evidence="2 3">
    <name type="scientific">Araneus ventricosus</name>
    <name type="common">Orbweaver spider</name>
    <name type="synonym">Epeira ventricosa</name>
    <dbReference type="NCBI Taxonomy" id="182803"/>
    <lineage>
        <taxon>Eukaryota</taxon>
        <taxon>Metazoa</taxon>
        <taxon>Ecdysozoa</taxon>
        <taxon>Arthropoda</taxon>
        <taxon>Chelicerata</taxon>
        <taxon>Arachnida</taxon>
        <taxon>Araneae</taxon>
        <taxon>Araneomorphae</taxon>
        <taxon>Entelegynae</taxon>
        <taxon>Araneoidea</taxon>
        <taxon>Araneidae</taxon>
        <taxon>Araneus</taxon>
    </lineage>
</organism>
<dbReference type="AlphaFoldDB" id="A0A4Y2GBV2"/>
<comment type="caution">
    <text evidence="2">The sequence shown here is derived from an EMBL/GenBank/DDBJ whole genome shotgun (WGS) entry which is preliminary data.</text>
</comment>
<feature type="region of interest" description="Disordered" evidence="1">
    <location>
        <begin position="76"/>
        <end position="98"/>
    </location>
</feature>
<reference evidence="2 3" key="1">
    <citation type="journal article" date="2019" name="Sci. Rep.">
        <title>Orb-weaving spider Araneus ventricosus genome elucidates the spidroin gene catalogue.</title>
        <authorList>
            <person name="Kono N."/>
            <person name="Nakamura H."/>
            <person name="Ohtoshi R."/>
            <person name="Moran D.A.P."/>
            <person name="Shinohara A."/>
            <person name="Yoshida Y."/>
            <person name="Fujiwara M."/>
            <person name="Mori M."/>
            <person name="Tomita M."/>
            <person name="Arakawa K."/>
        </authorList>
    </citation>
    <scope>NUCLEOTIDE SEQUENCE [LARGE SCALE GENOMIC DNA]</scope>
</reference>
<sequence length="152" mass="17011">MQLTGYFSQTRFGASDLKFVFGVQDSNPKPFRIQHKGSMERGGRNASFEPTYKGQALLEAKEKHYFRFNRKLGLQDRKSSSSNHPLKNRCPASEGSSPESTVHLHFFGKDVPIVLLHCRKKVKIGGEGSQADHKLSRMAISLEGVCSSKSLR</sequence>
<evidence type="ECO:0000313" key="3">
    <source>
        <dbReference type="Proteomes" id="UP000499080"/>
    </source>
</evidence>
<keyword evidence="3" id="KW-1185">Reference proteome</keyword>
<protein>
    <submittedName>
        <fullName evidence="2">Uncharacterized protein</fullName>
    </submittedName>
</protein>
<gene>
    <name evidence="2" type="ORF">AVEN_50055_1</name>
</gene>
<name>A0A4Y2GBV2_ARAVE</name>